<proteinExistence type="predicted"/>
<dbReference type="EMBL" id="JTHE02000003">
    <property type="protein sequence ID" value="NEV67107.1"/>
    <property type="molecule type" value="Genomic_DNA"/>
</dbReference>
<organism evidence="1">
    <name type="scientific">Lyngbya confervoides BDU141951</name>
    <dbReference type="NCBI Taxonomy" id="1574623"/>
    <lineage>
        <taxon>Bacteria</taxon>
        <taxon>Bacillati</taxon>
        <taxon>Cyanobacteriota</taxon>
        <taxon>Cyanophyceae</taxon>
        <taxon>Oscillatoriophycideae</taxon>
        <taxon>Oscillatoriales</taxon>
        <taxon>Microcoleaceae</taxon>
        <taxon>Lyngbya</taxon>
    </lineage>
</organism>
<protein>
    <submittedName>
        <fullName evidence="1">Uncharacterized protein</fullName>
    </submittedName>
</protein>
<evidence type="ECO:0000313" key="1">
    <source>
        <dbReference type="EMBL" id="NEV67107.1"/>
    </source>
</evidence>
<dbReference type="AlphaFoldDB" id="A0A0C1V508"/>
<comment type="caution">
    <text evidence="1">The sequence shown here is derived from an EMBL/GenBank/DDBJ whole genome shotgun (WGS) entry which is preliminary data.</text>
</comment>
<name>A0A0C1V508_9CYAN</name>
<sequence>MDISIKQGHLDMRYSNRYQNGGDEVKVAVLADQMRADNHASLSMSNLFLGVSAALLALNFFLVLR</sequence>
<reference evidence="1" key="1">
    <citation type="submission" date="2014-11" db="EMBL/GenBank/DDBJ databases">
        <authorList>
            <person name="Malar M.C."/>
            <person name="Sen D."/>
            <person name="Tripathy S."/>
        </authorList>
    </citation>
    <scope>NUCLEOTIDE SEQUENCE</scope>
    <source>
        <strain evidence="1">BDU141951</strain>
    </source>
</reference>
<accession>A0A0C1V508</accession>
<gene>
    <name evidence="1" type="ORF">QQ91_008245</name>
</gene>
<reference evidence="1" key="2">
    <citation type="journal article" date="2015" name="Genome Announc.">
        <title>Draft Genome Sequence of Filamentous Marine Cyanobacterium Lyngbya confervoides Strain BDU141951.</title>
        <authorList>
            <person name="Chandrababunaidu M.M."/>
            <person name="Sen D."/>
            <person name="Tripathy S."/>
        </authorList>
    </citation>
    <scope>NUCLEOTIDE SEQUENCE</scope>
    <source>
        <strain evidence="1">BDU141951</strain>
    </source>
</reference>
<reference evidence="1" key="3">
    <citation type="submission" date="2020-02" db="EMBL/GenBank/DDBJ databases">
        <authorList>
            <person name="Sarangi A.N."/>
            <person name="Ghosh S."/>
            <person name="Mukherjee M."/>
            <person name="Tripathy S."/>
        </authorList>
    </citation>
    <scope>NUCLEOTIDE SEQUENCE</scope>
    <source>
        <strain evidence="1">BDU141951</strain>
    </source>
</reference>